<sequence>MSEEVKNAVYVADDWCFCGHLQESYNGCCIDHRASNNWKMASWPEKSGWPKSEIDCLLDDEFEIMRKPALQVSHIASDASTPNSDKVICNAHSRQDCSACFDFGDFLLQDAKLWGKHSMCVVFQWDKQKLASRAFSYLKKAGLPVPAPPTPPPGIFERRYPRLRGFPDINAVSLPAEHTLAFKYPAFSLLNQLPAFTGHYPLGWVIFVVVVARRGPGVTYIIKDAAGMSMSLRFVKSWTLIDRGGDPTGEDAEPYKNLKPGTVLSLNCVTMSMTAHNEPQVAVEQINLSGVKILKSSIMDVRTINDNLRKAAPGCCSHCANVGAPSMCVRCKSPCCTKECQAKGLSSSQFLLRDELWYCLV</sequence>
<dbReference type="Proteomes" id="UP001215598">
    <property type="component" value="Unassembled WGS sequence"/>
</dbReference>
<gene>
    <name evidence="1" type="ORF">B0H16DRAFT_1881021</name>
</gene>
<comment type="caution">
    <text evidence="1">The sequence shown here is derived from an EMBL/GenBank/DDBJ whole genome shotgun (WGS) entry which is preliminary data.</text>
</comment>
<dbReference type="AlphaFoldDB" id="A0AAD7NRQ7"/>
<protein>
    <recommendedName>
        <fullName evidence="3">MYND-type domain-containing protein</fullName>
    </recommendedName>
</protein>
<dbReference type="EMBL" id="JARKIB010000014">
    <property type="protein sequence ID" value="KAJ7772371.1"/>
    <property type="molecule type" value="Genomic_DNA"/>
</dbReference>
<keyword evidence="2" id="KW-1185">Reference proteome</keyword>
<evidence type="ECO:0000313" key="2">
    <source>
        <dbReference type="Proteomes" id="UP001215598"/>
    </source>
</evidence>
<proteinExistence type="predicted"/>
<organism evidence="1 2">
    <name type="scientific">Mycena metata</name>
    <dbReference type="NCBI Taxonomy" id="1033252"/>
    <lineage>
        <taxon>Eukaryota</taxon>
        <taxon>Fungi</taxon>
        <taxon>Dikarya</taxon>
        <taxon>Basidiomycota</taxon>
        <taxon>Agaricomycotina</taxon>
        <taxon>Agaricomycetes</taxon>
        <taxon>Agaricomycetidae</taxon>
        <taxon>Agaricales</taxon>
        <taxon>Marasmiineae</taxon>
        <taxon>Mycenaceae</taxon>
        <taxon>Mycena</taxon>
    </lineage>
</organism>
<reference evidence="1" key="1">
    <citation type="submission" date="2023-03" db="EMBL/GenBank/DDBJ databases">
        <title>Massive genome expansion in bonnet fungi (Mycena s.s.) driven by repeated elements and novel gene families across ecological guilds.</title>
        <authorList>
            <consortium name="Lawrence Berkeley National Laboratory"/>
            <person name="Harder C.B."/>
            <person name="Miyauchi S."/>
            <person name="Viragh M."/>
            <person name="Kuo A."/>
            <person name="Thoen E."/>
            <person name="Andreopoulos B."/>
            <person name="Lu D."/>
            <person name="Skrede I."/>
            <person name="Drula E."/>
            <person name="Henrissat B."/>
            <person name="Morin E."/>
            <person name="Kohler A."/>
            <person name="Barry K."/>
            <person name="LaButti K."/>
            <person name="Morin E."/>
            <person name="Salamov A."/>
            <person name="Lipzen A."/>
            <person name="Mereny Z."/>
            <person name="Hegedus B."/>
            <person name="Baldrian P."/>
            <person name="Stursova M."/>
            <person name="Weitz H."/>
            <person name="Taylor A."/>
            <person name="Grigoriev I.V."/>
            <person name="Nagy L.G."/>
            <person name="Martin F."/>
            <person name="Kauserud H."/>
        </authorList>
    </citation>
    <scope>NUCLEOTIDE SEQUENCE</scope>
    <source>
        <strain evidence="1">CBHHK182m</strain>
    </source>
</reference>
<accession>A0AAD7NRQ7</accession>
<name>A0AAD7NRQ7_9AGAR</name>
<evidence type="ECO:0000313" key="1">
    <source>
        <dbReference type="EMBL" id="KAJ7772371.1"/>
    </source>
</evidence>
<evidence type="ECO:0008006" key="3">
    <source>
        <dbReference type="Google" id="ProtNLM"/>
    </source>
</evidence>